<organism evidence="2 3">
    <name type="scientific">Streptococcus urinalis 2285-97</name>
    <dbReference type="NCBI Taxonomy" id="764291"/>
    <lineage>
        <taxon>Bacteria</taxon>
        <taxon>Bacillati</taxon>
        <taxon>Bacillota</taxon>
        <taxon>Bacilli</taxon>
        <taxon>Lactobacillales</taxon>
        <taxon>Streptococcaceae</taxon>
        <taxon>Streptococcus</taxon>
    </lineage>
</organism>
<protein>
    <submittedName>
        <fullName evidence="2">Uncharacterized protein</fullName>
    </submittedName>
</protein>
<evidence type="ECO:0000256" key="1">
    <source>
        <dbReference type="SAM" id="Phobius"/>
    </source>
</evidence>
<reference evidence="2 3" key="1">
    <citation type="journal article" date="2014" name="Int. J. Syst. Evol. Microbiol.">
        <title>Phylogenomics and the dynamic genome evolution of the genus Streptococcus.</title>
        <authorList>
            <consortium name="The Broad Institute Genome Sequencing Platform"/>
            <person name="Richards V.P."/>
            <person name="Palmer S.R."/>
            <person name="Pavinski Bitar P.D."/>
            <person name="Qin X."/>
            <person name="Weinstock G.M."/>
            <person name="Highlander S.K."/>
            <person name="Town C.D."/>
            <person name="Burne R.A."/>
            <person name="Stanhope M.J."/>
        </authorList>
    </citation>
    <scope>NUCLEOTIDE SEQUENCE [LARGE SCALE GENOMIC DNA]</scope>
    <source>
        <strain evidence="2 3">2285-97</strain>
    </source>
</reference>
<sequence>MVVLHKRKNQLSVFTNAVSDYGIISGKKIFLYLGLSTYLSNLFLSFAFLTLSNDFTEKYFAFYLLLLRGISVLGVIIFPTELDNRPTTKSSKMHLFFVIIQFTALAVFIFNIIIPLHEYTGNQFEVLVFLKYIIEIGLYGLCVALILKPIKRYFGIFERIFLYASALFILFLDILMIMN</sequence>
<dbReference type="AlphaFoldDB" id="G5KF59"/>
<dbReference type="STRING" id="764291.STRUR_2187"/>
<dbReference type="InterPro" id="IPR009339">
    <property type="entry name" value="DUF998"/>
</dbReference>
<name>G5KF59_9STRE</name>
<evidence type="ECO:0000313" key="2">
    <source>
        <dbReference type="EMBL" id="EHJ56120.1"/>
    </source>
</evidence>
<comment type="caution">
    <text evidence="2">The sequence shown here is derived from an EMBL/GenBank/DDBJ whole genome shotgun (WGS) entry which is preliminary data.</text>
</comment>
<gene>
    <name evidence="2" type="ORF">STRUR_2187</name>
</gene>
<keyword evidence="1" id="KW-0812">Transmembrane</keyword>
<evidence type="ECO:0000313" key="3">
    <source>
        <dbReference type="Proteomes" id="UP000005388"/>
    </source>
</evidence>
<accession>G5KF59</accession>
<dbReference type="Pfam" id="PF06197">
    <property type="entry name" value="DUF998"/>
    <property type="match status" value="1"/>
</dbReference>
<feature type="transmembrane region" description="Helical" evidence="1">
    <location>
        <begin position="94"/>
        <end position="114"/>
    </location>
</feature>
<keyword evidence="3" id="KW-1185">Reference proteome</keyword>
<dbReference type="EMBL" id="AEUZ02000001">
    <property type="protein sequence ID" value="EHJ56120.1"/>
    <property type="molecule type" value="Genomic_DNA"/>
</dbReference>
<proteinExistence type="predicted"/>
<feature type="transmembrane region" description="Helical" evidence="1">
    <location>
        <begin position="60"/>
        <end position="82"/>
    </location>
</feature>
<keyword evidence="1" id="KW-1133">Transmembrane helix</keyword>
<feature type="transmembrane region" description="Helical" evidence="1">
    <location>
        <begin position="29"/>
        <end position="48"/>
    </location>
</feature>
<keyword evidence="1" id="KW-0472">Membrane</keyword>
<dbReference type="Proteomes" id="UP000005388">
    <property type="component" value="Unassembled WGS sequence"/>
</dbReference>
<feature type="transmembrane region" description="Helical" evidence="1">
    <location>
        <begin position="160"/>
        <end position="178"/>
    </location>
</feature>
<feature type="transmembrane region" description="Helical" evidence="1">
    <location>
        <begin position="126"/>
        <end position="148"/>
    </location>
</feature>